<dbReference type="EMBL" id="LAQU01000004">
    <property type="protein sequence ID" value="KKB64417.1"/>
    <property type="molecule type" value="Genomic_DNA"/>
</dbReference>
<dbReference type="STRING" id="28092.WM40_05735"/>
<evidence type="ECO:0000313" key="3">
    <source>
        <dbReference type="EMBL" id="KKB64417.1"/>
    </source>
</evidence>
<name>A0A0F5K4F4_9BURK</name>
<dbReference type="Proteomes" id="UP000033618">
    <property type="component" value="Unassembled WGS sequence"/>
</dbReference>
<accession>A0A0F5K4F4</accession>
<proteinExistence type="predicted"/>
<dbReference type="InterPro" id="IPR005804">
    <property type="entry name" value="FA_desaturase_dom"/>
</dbReference>
<dbReference type="GO" id="GO:0006629">
    <property type="term" value="P:lipid metabolic process"/>
    <property type="evidence" value="ECO:0007669"/>
    <property type="project" value="InterPro"/>
</dbReference>
<feature type="transmembrane region" description="Helical" evidence="1">
    <location>
        <begin position="78"/>
        <end position="100"/>
    </location>
</feature>
<evidence type="ECO:0000259" key="2">
    <source>
        <dbReference type="Pfam" id="PF00487"/>
    </source>
</evidence>
<sequence>MSLPPPAANAAQLQRHDRVNLLIVGLQTCAWAGTLTWLSRTDAGPIKWLLLVPFCLMMQGVFSMMHECFHGSAHQRPTVNYTMMLWASTMFGAAATLIHVNHLGHHVRNRTNAERADFALCEESLARKRIEYYLAILGGIWISACVGSIVLSLLPTSVTERWSTHGSDNTYAIAFGDFSAADFRRVRAETLGIVIIWLVLGCLLGWSPIVVLISYAAFAFSWSSMQWIYHMRTPLDVVEGTYNLRAPRLVRLLLLNFNYNLTHHRHPALRWQQLHLASDPGETRPIWYSWLSIFLPPRRLPDDLSQLDKTYF</sequence>
<feature type="domain" description="Fatty acid desaturase" evidence="2">
    <location>
        <begin position="48"/>
        <end position="278"/>
    </location>
</feature>
<organism evidence="3 4">
    <name type="scientific">Robbsia andropogonis</name>
    <dbReference type="NCBI Taxonomy" id="28092"/>
    <lineage>
        <taxon>Bacteria</taxon>
        <taxon>Pseudomonadati</taxon>
        <taxon>Pseudomonadota</taxon>
        <taxon>Betaproteobacteria</taxon>
        <taxon>Burkholderiales</taxon>
        <taxon>Burkholderiaceae</taxon>
        <taxon>Robbsia</taxon>
    </lineage>
</organism>
<comment type="caution">
    <text evidence="3">The sequence shown here is derived from an EMBL/GenBank/DDBJ whole genome shotgun (WGS) entry which is preliminary data.</text>
</comment>
<reference evidence="3 4" key="1">
    <citation type="submission" date="2015-03" db="EMBL/GenBank/DDBJ databases">
        <title>Draft Genome Sequence of Burkholderia andropogonis type strain ICMP2807, isolated from Sorghum bicolor.</title>
        <authorList>
            <person name="Lopes-Santos L."/>
            <person name="Castro D.B."/>
            <person name="Ottoboni L.M."/>
            <person name="Park D."/>
            <person name="Weirc B.S."/>
            <person name="Destefano S.A."/>
        </authorList>
    </citation>
    <scope>NUCLEOTIDE SEQUENCE [LARGE SCALE GENOMIC DNA]</scope>
    <source>
        <strain evidence="3 4">ICMP2807</strain>
    </source>
</reference>
<dbReference type="AlphaFoldDB" id="A0A0F5K4F4"/>
<dbReference type="PATRIC" id="fig|28092.6.peg.1367"/>
<feature type="transmembrane region" description="Helical" evidence="1">
    <location>
        <begin position="132"/>
        <end position="154"/>
    </location>
</feature>
<evidence type="ECO:0000256" key="1">
    <source>
        <dbReference type="SAM" id="Phobius"/>
    </source>
</evidence>
<keyword evidence="1" id="KW-1133">Transmembrane helix</keyword>
<dbReference type="OrthoDB" id="784276at2"/>
<evidence type="ECO:0000313" key="4">
    <source>
        <dbReference type="Proteomes" id="UP000033618"/>
    </source>
</evidence>
<feature type="transmembrane region" description="Helical" evidence="1">
    <location>
        <begin position="20"/>
        <end position="39"/>
    </location>
</feature>
<dbReference type="Pfam" id="PF00487">
    <property type="entry name" value="FA_desaturase"/>
    <property type="match status" value="1"/>
</dbReference>
<gene>
    <name evidence="3" type="ORF">WM40_05735</name>
</gene>
<dbReference type="RefSeq" id="WP_046152397.1">
    <property type="nucleotide sequence ID" value="NZ_CADFGU010000008.1"/>
</dbReference>
<keyword evidence="1" id="KW-0472">Membrane</keyword>
<protein>
    <submittedName>
        <fullName evidence="3">Fatty acid desaturase</fullName>
    </submittedName>
</protein>
<keyword evidence="1" id="KW-0812">Transmembrane</keyword>
<dbReference type="CDD" id="cd01060">
    <property type="entry name" value="Membrane-FADS-like"/>
    <property type="match status" value="1"/>
</dbReference>
<keyword evidence="4" id="KW-1185">Reference proteome</keyword>
<feature type="transmembrane region" description="Helical" evidence="1">
    <location>
        <begin position="194"/>
        <end position="222"/>
    </location>
</feature>
<feature type="transmembrane region" description="Helical" evidence="1">
    <location>
        <begin position="46"/>
        <end position="66"/>
    </location>
</feature>